<evidence type="ECO:0000313" key="1">
    <source>
        <dbReference type="EMBL" id="NEB16692.1"/>
    </source>
</evidence>
<accession>A0A6N9UNM1</accession>
<dbReference type="AlphaFoldDB" id="A0A6N9UNM1"/>
<dbReference type="RefSeq" id="WP_164139795.1">
    <property type="nucleotide sequence ID" value="NZ_JAAGMB010000201.1"/>
</dbReference>
<name>A0A6N9UNM1_9ACTN</name>
<sequence length="137" mass="14549">MQIESRQHLLGIWRALARHAIDAGKLVPGGTGGLSSIARAERLICLPVPAAEVRSTDLVRPARDQLSEAPRVFGGAQPTASVDAGERRAWAVGSIKRRLDHARSLPDDRPATAVALTPPMLRELGAPAQARGAAREV</sequence>
<protein>
    <submittedName>
        <fullName evidence="1">Uncharacterized protein</fullName>
    </submittedName>
</protein>
<gene>
    <name evidence="1" type="ORF">G3I46_09175</name>
</gene>
<dbReference type="Proteomes" id="UP000469545">
    <property type="component" value="Unassembled WGS sequence"/>
</dbReference>
<evidence type="ECO:0000313" key="2">
    <source>
        <dbReference type="Proteomes" id="UP000469545"/>
    </source>
</evidence>
<keyword evidence="2" id="KW-1185">Reference proteome</keyword>
<organism evidence="1 2">
    <name type="scientific">Streptomyces coelicoflavus</name>
    <dbReference type="NCBI Taxonomy" id="285562"/>
    <lineage>
        <taxon>Bacteria</taxon>
        <taxon>Bacillati</taxon>
        <taxon>Actinomycetota</taxon>
        <taxon>Actinomycetes</taxon>
        <taxon>Kitasatosporales</taxon>
        <taxon>Streptomycetaceae</taxon>
        <taxon>Streptomyces</taxon>
    </lineage>
</organism>
<proteinExistence type="predicted"/>
<reference evidence="1 2" key="1">
    <citation type="submission" date="2020-01" db="EMBL/GenBank/DDBJ databases">
        <title>Insect and environment-associated Actinomycetes.</title>
        <authorList>
            <person name="Currrie C."/>
            <person name="Chevrette M."/>
            <person name="Carlson C."/>
            <person name="Stubbendieck R."/>
            <person name="Wendt-Pienkowski E."/>
        </authorList>
    </citation>
    <scope>NUCLEOTIDE SEQUENCE [LARGE SCALE GENOMIC DNA]</scope>
    <source>
        <strain evidence="1 2">SID14172</strain>
    </source>
</reference>
<dbReference type="EMBL" id="JAAGMB010000201">
    <property type="protein sequence ID" value="NEB16692.1"/>
    <property type="molecule type" value="Genomic_DNA"/>
</dbReference>
<comment type="caution">
    <text evidence="1">The sequence shown here is derived from an EMBL/GenBank/DDBJ whole genome shotgun (WGS) entry which is preliminary data.</text>
</comment>